<dbReference type="AlphaFoldDB" id="A0AAJ0LZL0"/>
<reference evidence="2" key="2">
    <citation type="submission" date="2023-06" db="EMBL/GenBank/DDBJ databases">
        <authorList>
            <consortium name="Lawrence Berkeley National Laboratory"/>
            <person name="Mondo S.J."/>
            <person name="Hensen N."/>
            <person name="Bonometti L."/>
            <person name="Westerberg I."/>
            <person name="Brannstrom I.O."/>
            <person name="Guillou S."/>
            <person name="Cros-Aarteil S."/>
            <person name="Calhoun S."/>
            <person name="Haridas S."/>
            <person name="Kuo A."/>
            <person name="Pangilinan J."/>
            <person name="Riley R."/>
            <person name="Labutti K."/>
            <person name="Andreopoulos B."/>
            <person name="Lipzen A."/>
            <person name="Chen C."/>
            <person name="Yanf M."/>
            <person name="Daum C."/>
            <person name="Ng V."/>
            <person name="Clum A."/>
            <person name="Steindorff A."/>
            <person name="Ohm R."/>
            <person name="Martin F."/>
            <person name="Silar P."/>
            <person name="Natvig D."/>
            <person name="Lalanne C."/>
            <person name="Gautier V."/>
            <person name="Ament-Velasquez S.L."/>
            <person name="Kruys A."/>
            <person name="Hutchinson M.I."/>
            <person name="Powell A.J."/>
            <person name="Barry K."/>
            <person name="Miller A.N."/>
            <person name="Grigoriev I.V."/>
            <person name="Debuchy R."/>
            <person name="Gladieux P."/>
            <person name="Thoren M.H."/>
            <person name="Johannesson H."/>
        </authorList>
    </citation>
    <scope>NUCLEOTIDE SEQUENCE</scope>
    <source>
        <strain evidence="2">CBS 333.67</strain>
    </source>
</reference>
<sequence length="358" mass="38023">MSQAPCFPSGGGLPAAEPLRGPVLSSDSGQAPSAPHALPQKTPGRQRPERPLRSRLLQRLEASLAVDPDKEVILPVLVVGADLRQHALLARFSQLYELSLVTDAAVRFLGFEPLSLPAGVLKPFSCPLGRINPVRYVGLVVEQARNNLSQTTIGHVIVLDGRFNDRGPDLYLGRRFLQDVFDGGLPPKAAYAVGGAGQQSNLPNPMSLGQFGNPNPPSWTPVMPVGTAAQQFWGQTQMPSWPGQGGGSSSLSYAQPSEGFPVANQTSVLPAPQIPMAGNTGALLYYAQAAGGAYPYEFPQSTQTPEEQHAPGPGGQEMPLWNASNIVSNQLLFASPPPPPPPQDFDPSFGINGDREVY</sequence>
<keyword evidence="3" id="KW-1185">Reference proteome</keyword>
<feature type="compositionally biased region" description="Pro residues" evidence="1">
    <location>
        <begin position="335"/>
        <end position="344"/>
    </location>
</feature>
<evidence type="ECO:0000256" key="1">
    <source>
        <dbReference type="SAM" id="MobiDB-lite"/>
    </source>
</evidence>
<feature type="region of interest" description="Disordered" evidence="1">
    <location>
        <begin position="297"/>
        <end position="358"/>
    </location>
</feature>
<feature type="region of interest" description="Disordered" evidence="1">
    <location>
        <begin position="1"/>
        <end position="50"/>
    </location>
</feature>
<reference evidence="2" key="1">
    <citation type="journal article" date="2023" name="Mol. Phylogenet. Evol.">
        <title>Genome-scale phylogeny and comparative genomics of the fungal order Sordariales.</title>
        <authorList>
            <person name="Hensen N."/>
            <person name="Bonometti L."/>
            <person name="Westerberg I."/>
            <person name="Brannstrom I.O."/>
            <person name="Guillou S."/>
            <person name="Cros-Aarteil S."/>
            <person name="Calhoun S."/>
            <person name="Haridas S."/>
            <person name="Kuo A."/>
            <person name="Mondo S."/>
            <person name="Pangilinan J."/>
            <person name="Riley R."/>
            <person name="LaButti K."/>
            <person name="Andreopoulos B."/>
            <person name="Lipzen A."/>
            <person name="Chen C."/>
            <person name="Yan M."/>
            <person name="Daum C."/>
            <person name="Ng V."/>
            <person name="Clum A."/>
            <person name="Steindorff A."/>
            <person name="Ohm R.A."/>
            <person name="Martin F."/>
            <person name="Silar P."/>
            <person name="Natvig D.O."/>
            <person name="Lalanne C."/>
            <person name="Gautier V."/>
            <person name="Ament-Velasquez S.L."/>
            <person name="Kruys A."/>
            <person name="Hutchinson M.I."/>
            <person name="Powell A.J."/>
            <person name="Barry K."/>
            <person name="Miller A.N."/>
            <person name="Grigoriev I.V."/>
            <person name="Debuchy R."/>
            <person name="Gladieux P."/>
            <person name="Hiltunen Thoren M."/>
            <person name="Johannesson H."/>
        </authorList>
    </citation>
    <scope>NUCLEOTIDE SEQUENCE</scope>
    <source>
        <strain evidence="2">CBS 333.67</strain>
    </source>
</reference>
<feature type="compositionally biased region" description="Polar residues" evidence="1">
    <location>
        <begin position="322"/>
        <end position="332"/>
    </location>
</feature>
<feature type="region of interest" description="Disordered" evidence="1">
    <location>
        <begin position="236"/>
        <end position="256"/>
    </location>
</feature>
<evidence type="ECO:0000313" key="3">
    <source>
        <dbReference type="Proteomes" id="UP001273166"/>
    </source>
</evidence>
<evidence type="ECO:0000313" key="2">
    <source>
        <dbReference type="EMBL" id="KAK3303541.1"/>
    </source>
</evidence>
<organism evidence="2 3">
    <name type="scientific">Chaetomium strumarium</name>
    <dbReference type="NCBI Taxonomy" id="1170767"/>
    <lineage>
        <taxon>Eukaryota</taxon>
        <taxon>Fungi</taxon>
        <taxon>Dikarya</taxon>
        <taxon>Ascomycota</taxon>
        <taxon>Pezizomycotina</taxon>
        <taxon>Sordariomycetes</taxon>
        <taxon>Sordariomycetidae</taxon>
        <taxon>Sordariales</taxon>
        <taxon>Chaetomiaceae</taxon>
        <taxon>Chaetomium</taxon>
    </lineage>
</organism>
<gene>
    <name evidence="2" type="ORF">B0T15DRAFT_513703</name>
</gene>
<dbReference type="RefSeq" id="XP_062719321.1">
    <property type="nucleotide sequence ID" value="XM_062868061.1"/>
</dbReference>
<name>A0AAJ0LZL0_9PEZI</name>
<dbReference type="Proteomes" id="UP001273166">
    <property type="component" value="Unassembled WGS sequence"/>
</dbReference>
<accession>A0AAJ0LZL0</accession>
<dbReference type="EMBL" id="JAUDZG010000006">
    <property type="protein sequence ID" value="KAK3303541.1"/>
    <property type="molecule type" value="Genomic_DNA"/>
</dbReference>
<dbReference type="GeneID" id="87886890"/>
<proteinExistence type="predicted"/>
<protein>
    <submittedName>
        <fullName evidence="2">Uncharacterized protein</fullName>
    </submittedName>
</protein>
<comment type="caution">
    <text evidence="2">The sequence shown here is derived from an EMBL/GenBank/DDBJ whole genome shotgun (WGS) entry which is preliminary data.</text>
</comment>